<keyword evidence="13" id="KW-0496">Mitochondrion</keyword>
<dbReference type="PANTHER" id="PTHR12418">
    <property type="entry name" value="ACYL-COENZYME A THIOESTERASE THEM4"/>
    <property type="match status" value="1"/>
</dbReference>
<evidence type="ECO:0000256" key="10">
    <source>
        <dbReference type="ARBA" id="ARBA00022832"/>
    </source>
</evidence>
<keyword evidence="12" id="KW-0443">Lipid metabolism</keyword>
<sequence length="158" mass="17498">MEKRAIQDYYSDQMSHCYGCGRLNDFGLRIKSYWNGVESIATFRPDSHYTAFPGFVYGGIIASIIDCHGTGTAAAAAYESEGRDMGSEPELRYVTGSIHVKYIKPTPIDTDLLLKGKVKEIKGRKVIVEVLLFANEELCAQGEVVAVKIPKNMILKSN</sequence>
<dbReference type="SUPFAM" id="SSF54637">
    <property type="entry name" value="Thioesterase/thiol ester dehydrase-isomerase"/>
    <property type="match status" value="1"/>
</dbReference>
<dbReference type="GO" id="GO:0006631">
    <property type="term" value="P:fatty acid metabolic process"/>
    <property type="evidence" value="ECO:0007669"/>
    <property type="project" value="UniProtKB-KW"/>
</dbReference>
<evidence type="ECO:0000256" key="4">
    <source>
        <dbReference type="ARBA" id="ARBA00004637"/>
    </source>
</evidence>
<dbReference type="EC" id="3.1.2.2" evidence="19"/>
<dbReference type="AlphaFoldDB" id="A0A0F9IA52"/>
<comment type="catalytic activity">
    <reaction evidence="23">
        <text>hexadecanoyl-CoA + H2O = hexadecanoate + CoA + H(+)</text>
        <dbReference type="Rhea" id="RHEA:16645"/>
        <dbReference type="ChEBI" id="CHEBI:7896"/>
        <dbReference type="ChEBI" id="CHEBI:15377"/>
        <dbReference type="ChEBI" id="CHEBI:15378"/>
        <dbReference type="ChEBI" id="CHEBI:57287"/>
        <dbReference type="ChEBI" id="CHEBI:57379"/>
        <dbReference type="EC" id="3.1.2.2"/>
    </reaction>
    <physiologicalReaction direction="left-to-right" evidence="23">
        <dbReference type="Rhea" id="RHEA:16646"/>
    </physiologicalReaction>
</comment>
<dbReference type="GO" id="GO:0032587">
    <property type="term" value="C:ruffle membrane"/>
    <property type="evidence" value="ECO:0007669"/>
    <property type="project" value="UniProtKB-SubCell"/>
</dbReference>
<evidence type="ECO:0000256" key="13">
    <source>
        <dbReference type="ARBA" id="ARBA00023128"/>
    </source>
</evidence>
<comment type="catalytic activity">
    <reaction evidence="24">
        <text>decanoyl-CoA + H2O = decanoate + CoA + H(+)</text>
        <dbReference type="Rhea" id="RHEA:40059"/>
        <dbReference type="ChEBI" id="CHEBI:15377"/>
        <dbReference type="ChEBI" id="CHEBI:15378"/>
        <dbReference type="ChEBI" id="CHEBI:27689"/>
        <dbReference type="ChEBI" id="CHEBI:57287"/>
        <dbReference type="ChEBI" id="CHEBI:61430"/>
    </reaction>
    <physiologicalReaction direction="left-to-right" evidence="24">
        <dbReference type="Rhea" id="RHEA:40060"/>
    </physiologicalReaction>
</comment>
<dbReference type="GO" id="GO:0005743">
    <property type="term" value="C:mitochondrial inner membrane"/>
    <property type="evidence" value="ECO:0007669"/>
    <property type="project" value="UniProtKB-SubCell"/>
</dbReference>
<keyword evidence="9" id="KW-0378">Hydrolase</keyword>
<evidence type="ECO:0000259" key="27">
    <source>
        <dbReference type="Pfam" id="PF03061"/>
    </source>
</evidence>
<evidence type="ECO:0000256" key="9">
    <source>
        <dbReference type="ARBA" id="ARBA00022801"/>
    </source>
</evidence>
<keyword evidence="11" id="KW-0809">Transit peptide</keyword>
<dbReference type="CDD" id="cd03443">
    <property type="entry name" value="PaaI_thioesterase"/>
    <property type="match status" value="1"/>
</dbReference>
<keyword evidence="15" id="KW-0966">Cell projection</keyword>
<keyword evidence="14" id="KW-0472">Membrane</keyword>
<evidence type="ECO:0000256" key="1">
    <source>
        <dbReference type="ARBA" id="ARBA00004496"/>
    </source>
</evidence>
<evidence type="ECO:0000256" key="16">
    <source>
        <dbReference type="ARBA" id="ARBA00035852"/>
    </source>
</evidence>
<keyword evidence="7" id="KW-0053">Apoptosis</keyword>
<evidence type="ECO:0000256" key="21">
    <source>
        <dbReference type="ARBA" id="ARBA00043210"/>
    </source>
</evidence>
<name>A0A0F9IA52_9ZZZZ</name>
<comment type="catalytic activity">
    <reaction evidence="26">
        <text>tetradecanoyl-CoA + H2O = tetradecanoate + CoA + H(+)</text>
        <dbReference type="Rhea" id="RHEA:40119"/>
        <dbReference type="ChEBI" id="CHEBI:15377"/>
        <dbReference type="ChEBI" id="CHEBI:15378"/>
        <dbReference type="ChEBI" id="CHEBI:30807"/>
        <dbReference type="ChEBI" id="CHEBI:57287"/>
        <dbReference type="ChEBI" id="CHEBI:57385"/>
    </reaction>
    <physiologicalReaction direction="left-to-right" evidence="26">
        <dbReference type="Rhea" id="RHEA:40120"/>
    </physiologicalReaction>
</comment>
<evidence type="ECO:0000256" key="19">
    <source>
        <dbReference type="ARBA" id="ARBA00038848"/>
    </source>
</evidence>
<comment type="similarity">
    <text evidence="18">Belongs to the THEM4/THEM5 thioesterase family.</text>
</comment>
<evidence type="ECO:0000256" key="15">
    <source>
        <dbReference type="ARBA" id="ARBA00023273"/>
    </source>
</evidence>
<reference evidence="28" key="1">
    <citation type="journal article" date="2015" name="Nature">
        <title>Complex archaea that bridge the gap between prokaryotes and eukaryotes.</title>
        <authorList>
            <person name="Spang A."/>
            <person name="Saw J.H."/>
            <person name="Jorgensen S.L."/>
            <person name="Zaremba-Niedzwiedzka K."/>
            <person name="Martijn J."/>
            <person name="Lind A.E."/>
            <person name="van Eijk R."/>
            <person name="Schleper C."/>
            <person name="Guy L."/>
            <person name="Ettema T.J."/>
        </authorList>
    </citation>
    <scope>NUCLEOTIDE SEQUENCE</scope>
</reference>
<comment type="catalytic activity">
    <reaction evidence="16">
        <text>(5Z,8Z,11Z,14Z)-eicosatetraenoyl-CoA + H2O = (5Z,8Z,11Z,14Z)-eicosatetraenoate + CoA + H(+)</text>
        <dbReference type="Rhea" id="RHEA:40151"/>
        <dbReference type="ChEBI" id="CHEBI:15377"/>
        <dbReference type="ChEBI" id="CHEBI:15378"/>
        <dbReference type="ChEBI" id="CHEBI:32395"/>
        <dbReference type="ChEBI" id="CHEBI:57287"/>
        <dbReference type="ChEBI" id="CHEBI:57368"/>
    </reaction>
    <physiologicalReaction direction="left-to-right" evidence="16">
        <dbReference type="Rhea" id="RHEA:40152"/>
    </physiologicalReaction>
</comment>
<evidence type="ECO:0000256" key="2">
    <source>
        <dbReference type="ARBA" id="ARBA00004569"/>
    </source>
</evidence>
<evidence type="ECO:0000256" key="18">
    <source>
        <dbReference type="ARBA" id="ARBA00038456"/>
    </source>
</evidence>
<dbReference type="InterPro" id="IPR029069">
    <property type="entry name" value="HotDog_dom_sf"/>
</dbReference>
<feature type="domain" description="Thioesterase" evidence="27">
    <location>
        <begin position="54"/>
        <end position="137"/>
    </location>
</feature>
<dbReference type="EMBL" id="LAZR01014646">
    <property type="protein sequence ID" value="KKM16564.1"/>
    <property type="molecule type" value="Genomic_DNA"/>
</dbReference>
<gene>
    <name evidence="28" type="ORF">LCGC14_1684590</name>
</gene>
<comment type="catalytic activity">
    <reaction evidence="25">
        <text>dodecanoyl-CoA + H2O = dodecanoate + CoA + H(+)</text>
        <dbReference type="Rhea" id="RHEA:30135"/>
        <dbReference type="ChEBI" id="CHEBI:15377"/>
        <dbReference type="ChEBI" id="CHEBI:15378"/>
        <dbReference type="ChEBI" id="CHEBI:18262"/>
        <dbReference type="ChEBI" id="CHEBI:57287"/>
        <dbReference type="ChEBI" id="CHEBI:57375"/>
    </reaction>
    <physiologicalReaction direction="left-to-right" evidence="25">
        <dbReference type="Rhea" id="RHEA:30136"/>
    </physiologicalReaction>
</comment>
<keyword evidence="6" id="KW-0963">Cytoplasm</keyword>
<comment type="catalytic activity">
    <reaction evidence="22">
        <text>octanoyl-CoA + H2O = octanoate + CoA + H(+)</text>
        <dbReference type="Rhea" id="RHEA:30143"/>
        <dbReference type="ChEBI" id="CHEBI:15377"/>
        <dbReference type="ChEBI" id="CHEBI:15378"/>
        <dbReference type="ChEBI" id="CHEBI:25646"/>
        <dbReference type="ChEBI" id="CHEBI:57287"/>
        <dbReference type="ChEBI" id="CHEBI:57386"/>
    </reaction>
    <physiologicalReaction direction="left-to-right" evidence="22">
        <dbReference type="Rhea" id="RHEA:30144"/>
    </physiologicalReaction>
</comment>
<evidence type="ECO:0000313" key="28">
    <source>
        <dbReference type="EMBL" id="KKM16564.1"/>
    </source>
</evidence>
<proteinExistence type="inferred from homology"/>
<dbReference type="InterPro" id="IPR052365">
    <property type="entry name" value="THEM4/THEM5_acyl-CoA_thioest"/>
</dbReference>
<evidence type="ECO:0000256" key="25">
    <source>
        <dbReference type="ARBA" id="ARBA00048074"/>
    </source>
</evidence>
<evidence type="ECO:0000256" key="12">
    <source>
        <dbReference type="ARBA" id="ARBA00023098"/>
    </source>
</evidence>
<keyword evidence="5" id="KW-1003">Cell membrane</keyword>
<protein>
    <recommendedName>
        <fullName evidence="20">Acyl-coenzyme A thioesterase THEM4</fullName>
        <ecNumber evidence="19">3.1.2.2</ecNumber>
    </recommendedName>
    <alternativeName>
        <fullName evidence="21">Thioesterase superfamily member 4</fullName>
    </alternativeName>
</protein>
<comment type="catalytic activity">
    <reaction evidence="17">
        <text>(9Z)-octadecenoyl-CoA + H2O = (9Z)-octadecenoate + CoA + H(+)</text>
        <dbReference type="Rhea" id="RHEA:40139"/>
        <dbReference type="ChEBI" id="CHEBI:15377"/>
        <dbReference type="ChEBI" id="CHEBI:15378"/>
        <dbReference type="ChEBI" id="CHEBI:30823"/>
        <dbReference type="ChEBI" id="CHEBI:57287"/>
        <dbReference type="ChEBI" id="CHEBI:57387"/>
    </reaction>
    <physiologicalReaction direction="left-to-right" evidence="17">
        <dbReference type="Rhea" id="RHEA:40140"/>
    </physiologicalReaction>
</comment>
<evidence type="ECO:0000256" key="17">
    <source>
        <dbReference type="ARBA" id="ARBA00037002"/>
    </source>
</evidence>
<keyword evidence="8" id="KW-0999">Mitochondrion inner membrane</keyword>
<comment type="subcellular location">
    <subcellularLocation>
        <location evidence="3">Cell projection</location>
        <location evidence="3">Ruffle membrane</location>
    </subcellularLocation>
    <subcellularLocation>
        <location evidence="1">Cytoplasm</location>
    </subcellularLocation>
    <subcellularLocation>
        <location evidence="4">Mitochondrion inner membrane</location>
        <topology evidence="4">Peripheral membrane protein</topology>
    </subcellularLocation>
    <subcellularLocation>
        <location evidence="2">Mitochondrion intermembrane space</location>
    </subcellularLocation>
</comment>
<evidence type="ECO:0000256" key="24">
    <source>
        <dbReference type="ARBA" id="ARBA00047969"/>
    </source>
</evidence>
<dbReference type="PANTHER" id="PTHR12418:SF19">
    <property type="entry name" value="ACYL-COENZYME A THIOESTERASE THEM4"/>
    <property type="match status" value="1"/>
</dbReference>
<evidence type="ECO:0000256" key="6">
    <source>
        <dbReference type="ARBA" id="ARBA00022490"/>
    </source>
</evidence>
<evidence type="ECO:0000256" key="26">
    <source>
        <dbReference type="ARBA" id="ARBA00048180"/>
    </source>
</evidence>
<dbReference type="Pfam" id="PF03061">
    <property type="entry name" value="4HBT"/>
    <property type="match status" value="1"/>
</dbReference>
<evidence type="ECO:0000256" key="14">
    <source>
        <dbReference type="ARBA" id="ARBA00023136"/>
    </source>
</evidence>
<evidence type="ECO:0000256" key="20">
    <source>
        <dbReference type="ARBA" id="ARBA00040123"/>
    </source>
</evidence>
<evidence type="ECO:0000256" key="23">
    <source>
        <dbReference type="ARBA" id="ARBA00047734"/>
    </source>
</evidence>
<dbReference type="InterPro" id="IPR006683">
    <property type="entry name" value="Thioestr_dom"/>
</dbReference>
<evidence type="ECO:0000256" key="11">
    <source>
        <dbReference type="ARBA" id="ARBA00022946"/>
    </source>
</evidence>
<accession>A0A0F9IA52</accession>
<dbReference type="Gene3D" id="3.10.129.10">
    <property type="entry name" value="Hotdog Thioesterase"/>
    <property type="match status" value="1"/>
</dbReference>
<evidence type="ECO:0000256" key="8">
    <source>
        <dbReference type="ARBA" id="ARBA00022792"/>
    </source>
</evidence>
<evidence type="ECO:0000256" key="3">
    <source>
        <dbReference type="ARBA" id="ARBA00004632"/>
    </source>
</evidence>
<evidence type="ECO:0000256" key="5">
    <source>
        <dbReference type="ARBA" id="ARBA00022475"/>
    </source>
</evidence>
<evidence type="ECO:0000256" key="7">
    <source>
        <dbReference type="ARBA" id="ARBA00022703"/>
    </source>
</evidence>
<comment type="caution">
    <text evidence="28">The sequence shown here is derived from an EMBL/GenBank/DDBJ whole genome shotgun (WGS) entry which is preliminary data.</text>
</comment>
<dbReference type="GO" id="GO:0016787">
    <property type="term" value="F:hydrolase activity"/>
    <property type="evidence" value="ECO:0007669"/>
    <property type="project" value="UniProtKB-KW"/>
</dbReference>
<dbReference type="GO" id="GO:0005758">
    <property type="term" value="C:mitochondrial intermembrane space"/>
    <property type="evidence" value="ECO:0007669"/>
    <property type="project" value="UniProtKB-SubCell"/>
</dbReference>
<dbReference type="GO" id="GO:0006915">
    <property type="term" value="P:apoptotic process"/>
    <property type="evidence" value="ECO:0007669"/>
    <property type="project" value="UniProtKB-KW"/>
</dbReference>
<keyword evidence="10" id="KW-0276">Fatty acid metabolism</keyword>
<organism evidence="28">
    <name type="scientific">marine sediment metagenome</name>
    <dbReference type="NCBI Taxonomy" id="412755"/>
    <lineage>
        <taxon>unclassified sequences</taxon>
        <taxon>metagenomes</taxon>
        <taxon>ecological metagenomes</taxon>
    </lineage>
</organism>
<evidence type="ECO:0000256" key="22">
    <source>
        <dbReference type="ARBA" id="ARBA00047588"/>
    </source>
</evidence>